<evidence type="ECO:0000256" key="7">
    <source>
        <dbReference type="ARBA" id="ARBA00023077"/>
    </source>
</evidence>
<evidence type="ECO:0000259" key="12">
    <source>
        <dbReference type="SMART" id="SM00965"/>
    </source>
</evidence>
<reference evidence="14" key="1">
    <citation type="submission" date="2016-10" db="EMBL/GenBank/DDBJ databases">
        <authorList>
            <person name="Varghese N."/>
            <person name="Submissions S."/>
        </authorList>
    </citation>
    <scope>NUCLEOTIDE SEQUENCE [LARGE SCALE GENOMIC DNA]</scope>
    <source>
        <strain evidence="14">DSM 527</strain>
    </source>
</reference>
<protein>
    <submittedName>
        <fullName evidence="13">TonB-linked outer membrane protein, SusC/RagA family</fullName>
    </submittedName>
</protein>
<dbReference type="NCBIfam" id="TIGR04057">
    <property type="entry name" value="SusC_RagA_signa"/>
    <property type="match status" value="1"/>
</dbReference>
<keyword evidence="5 10" id="KW-0812">Transmembrane</keyword>
<dbReference type="InterPro" id="IPR023997">
    <property type="entry name" value="TonB-dep_OMP_SusC/RagA_CS"/>
</dbReference>
<dbReference type="GO" id="GO:0006826">
    <property type="term" value="P:iron ion transport"/>
    <property type="evidence" value="ECO:0007669"/>
    <property type="project" value="UniProtKB-KW"/>
</dbReference>
<dbReference type="OrthoDB" id="9768177at2"/>
<keyword evidence="6" id="KW-0408">Iron</keyword>
<dbReference type="InterPro" id="IPR011662">
    <property type="entry name" value="Secretin/TonB_short_N"/>
</dbReference>
<dbReference type="Pfam" id="PF00593">
    <property type="entry name" value="TonB_dep_Rec_b-barrel"/>
    <property type="match status" value="1"/>
</dbReference>
<evidence type="ECO:0000313" key="14">
    <source>
        <dbReference type="Proteomes" id="UP000199045"/>
    </source>
</evidence>
<dbReference type="Proteomes" id="UP000199045">
    <property type="component" value="Unassembled WGS sequence"/>
</dbReference>
<dbReference type="Pfam" id="PF07660">
    <property type="entry name" value="STN"/>
    <property type="match status" value="1"/>
</dbReference>
<dbReference type="PROSITE" id="PS52016">
    <property type="entry name" value="TONB_DEPENDENT_REC_3"/>
    <property type="match status" value="1"/>
</dbReference>
<keyword evidence="2 10" id="KW-0813">Transport</keyword>
<dbReference type="SMART" id="SM00965">
    <property type="entry name" value="STN"/>
    <property type="match status" value="1"/>
</dbReference>
<evidence type="ECO:0000256" key="5">
    <source>
        <dbReference type="ARBA" id="ARBA00022692"/>
    </source>
</evidence>
<dbReference type="InterPro" id="IPR023996">
    <property type="entry name" value="TonB-dep_OMP_SusC/RagA"/>
</dbReference>
<keyword evidence="9 10" id="KW-0998">Cell outer membrane</keyword>
<dbReference type="SUPFAM" id="SSF49464">
    <property type="entry name" value="Carboxypeptidase regulatory domain-like"/>
    <property type="match status" value="1"/>
</dbReference>
<dbReference type="SUPFAM" id="SSF56935">
    <property type="entry name" value="Porins"/>
    <property type="match status" value="1"/>
</dbReference>
<dbReference type="InterPro" id="IPR039426">
    <property type="entry name" value="TonB-dep_rcpt-like"/>
</dbReference>
<comment type="subcellular location">
    <subcellularLocation>
        <location evidence="1 10">Cell outer membrane</location>
        <topology evidence="1 10">Multi-pass membrane protein</topology>
    </subcellularLocation>
</comment>
<proteinExistence type="inferred from homology"/>
<sequence>MSKVLLLQKGTHCPIRKQRVQLLFLMRLSLCVCALFALSLNLFATGLVSGQSITSTVITFEVHNENLKASIEKLQQASGFSIFYSSTLLNTDRKVNVEKASRTVARTLDLLLQGTNLTYIEKGNKVILQEKKQPAPVLAPVDADDKKLTGMVTDEQGNPVPGVTVRLKNNSRHTATDQNGHYSIDVAENDILLFSYIGYTTEEIFVGGKTSLVVRLKPTYSNLNEVQVIGYGSTTKRSNTGAVSSITAQEISRQTVTNPLTALQGHIAGMQITQDNGLPGGGIRVQIRGLNTASAGFVPLYVVDGVPFTLFNGGQPTSDALNAYGISGASGSISPFSVINPEDIERIDVLKDADATAIYGSRGSNGVVLITTKKGAHSKTQVNVNVYHSLGTVNHYIPMMNTQEYLQMRRDAFANSGVTPNASNAKDLTVWDQNAYTDWQKWALGGTAHTTNATASISGGNAQNSFLFSSTYRKEGTVFPGDFGANNYSGRLNATHSSLNGKFSIGFAGNYAYMGSNMPVVDISNIYTLPTNFPLYTSDGKVNWEIGSNPLAYLMQKSNASTTNLLTNLNLGYKVTKELTLKANLGYSLTRLQQTNAVPARSVNSTRTSDNKLNYADNQNGNYIIEPFAEYNKMISKGKLLVVAGATFQQNKSTGISLAGSNYSNESLLNSISSAGTVTVQSNNYSLYKYSAVFARVNYNWQDKYLLDGTFRRDGSSRFGPSHRFGNFGAIGAAWIFTQEDFMRSLPVLSFGKLRASYGVTGNDQISNYQYNALYSGGGSFYAYMGSSILVPSTIANPNLHWESTRKTDIALELGFFKDRILLKTDFYNNRSTDLLVYVGTAGQTGITAYTGNLPAVVQNRGWEFELNTTNVSTRDFRWTTSFNLTLNKNRLKSFPDLASSSYASTYVIGYPIDVAKRYHFQGVDPATGLPLIQDLDKDGAISFSTDMIPMKTGTPYYGGLSNSLSYKGFSLDFTFQFNHRYGYINNTLTSVYSPYGSGYTNQSTAILDRWKKAGDNAPFPAAATTNNNAYSYLASSDYNWGNASFIKFKTLSLTYALPADWLKQARISSASVYARAQNLFTWAKQKYTLDPETTVPGTGSNLGTGQYIAFPQLRTIAVGLNLTL</sequence>
<feature type="domain" description="Secretin/TonB short N-terminal" evidence="12">
    <location>
        <begin position="80"/>
        <end position="131"/>
    </location>
</feature>
<evidence type="ECO:0000256" key="3">
    <source>
        <dbReference type="ARBA" id="ARBA00022452"/>
    </source>
</evidence>
<dbReference type="Gene3D" id="2.60.40.1120">
    <property type="entry name" value="Carboxypeptidase-like, regulatory domain"/>
    <property type="match status" value="1"/>
</dbReference>
<dbReference type="GO" id="GO:0009279">
    <property type="term" value="C:cell outer membrane"/>
    <property type="evidence" value="ECO:0007669"/>
    <property type="project" value="UniProtKB-SubCell"/>
</dbReference>
<dbReference type="Pfam" id="PF13715">
    <property type="entry name" value="CarbopepD_reg_2"/>
    <property type="match status" value="1"/>
</dbReference>
<comment type="similarity">
    <text evidence="10 11">Belongs to the TonB-dependent receptor family.</text>
</comment>
<evidence type="ECO:0000256" key="11">
    <source>
        <dbReference type="RuleBase" id="RU003357"/>
    </source>
</evidence>
<dbReference type="EMBL" id="FNBN01000002">
    <property type="protein sequence ID" value="SDF83836.1"/>
    <property type="molecule type" value="Genomic_DNA"/>
</dbReference>
<dbReference type="NCBIfam" id="TIGR04056">
    <property type="entry name" value="OMP_RagA_SusC"/>
    <property type="match status" value="1"/>
</dbReference>
<keyword evidence="4" id="KW-0406">Ion transport</keyword>
<dbReference type="InterPro" id="IPR036942">
    <property type="entry name" value="Beta-barrel_TonB_sf"/>
</dbReference>
<keyword evidence="8 10" id="KW-0472">Membrane</keyword>
<evidence type="ECO:0000256" key="8">
    <source>
        <dbReference type="ARBA" id="ARBA00023136"/>
    </source>
</evidence>
<evidence type="ECO:0000256" key="6">
    <source>
        <dbReference type="ARBA" id="ARBA00023004"/>
    </source>
</evidence>
<dbReference type="STRING" id="104663.SAMN04488121_1021138"/>
<organism evidence="13 14">
    <name type="scientific">Chitinophaga filiformis</name>
    <name type="common">Myxococcus filiformis</name>
    <name type="synonym">Flexibacter filiformis</name>
    <dbReference type="NCBI Taxonomy" id="104663"/>
    <lineage>
        <taxon>Bacteria</taxon>
        <taxon>Pseudomonadati</taxon>
        <taxon>Bacteroidota</taxon>
        <taxon>Chitinophagia</taxon>
        <taxon>Chitinophagales</taxon>
        <taxon>Chitinophagaceae</taxon>
        <taxon>Chitinophaga</taxon>
    </lineage>
</organism>
<keyword evidence="3 10" id="KW-1134">Transmembrane beta strand</keyword>
<evidence type="ECO:0000256" key="4">
    <source>
        <dbReference type="ARBA" id="ARBA00022496"/>
    </source>
</evidence>
<keyword evidence="7 11" id="KW-0798">TonB box</keyword>
<dbReference type="InterPro" id="IPR008969">
    <property type="entry name" value="CarboxyPept-like_regulatory"/>
</dbReference>
<keyword evidence="4" id="KW-0410">Iron transport</keyword>
<evidence type="ECO:0000256" key="1">
    <source>
        <dbReference type="ARBA" id="ARBA00004571"/>
    </source>
</evidence>
<name>A0A1G7PBY3_CHIFI</name>
<dbReference type="Gene3D" id="2.170.130.10">
    <property type="entry name" value="TonB-dependent receptor, plug domain"/>
    <property type="match status" value="1"/>
</dbReference>
<evidence type="ECO:0000256" key="9">
    <source>
        <dbReference type="ARBA" id="ARBA00023237"/>
    </source>
</evidence>
<dbReference type="InterPro" id="IPR012910">
    <property type="entry name" value="Plug_dom"/>
</dbReference>
<dbReference type="Gene3D" id="3.55.50.30">
    <property type="match status" value="1"/>
</dbReference>
<dbReference type="Gene3D" id="2.40.170.20">
    <property type="entry name" value="TonB-dependent receptor, beta-barrel domain"/>
    <property type="match status" value="1"/>
</dbReference>
<dbReference type="AlphaFoldDB" id="A0A1G7PBY3"/>
<dbReference type="Pfam" id="PF07715">
    <property type="entry name" value="Plug"/>
    <property type="match status" value="1"/>
</dbReference>
<evidence type="ECO:0000313" key="13">
    <source>
        <dbReference type="EMBL" id="SDF83836.1"/>
    </source>
</evidence>
<gene>
    <name evidence="13" type="ORF">SAMN04488121_1021138</name>
</gene>
<dbReference type="InterPro" id="IPR037066">
    <property type="entry name" value="Plug_dom_sf"/>
</dbReference>
<evidence type="ECO:0000256" key="10">
    <source>
        <dbReference type="PROSITE-ProRule" id="PRU01360"/>
    </source>
</evidence>
<accession>A0A1G7PBY3</accession>
<dbReference type="InterPro" id="IPR000531">
    <property type="entry name" value="Beta-barrel_TonB"/>
</dbReference>
<evidence type="ECO:0000256" key="2">
    <source>
        <dbReference type="ARBA" id="ARBA00022448"/>
    </source>
</evidence>